<dbReference type="GO" id="GO:0003729">
    <property type="term" value="F:mRNA binding"/>
    <property type="evidence" value="ECO:0007669"/>
    <property type="project" value="TreeGrafter"/>
</dbReference>
<dbReference type="GO" id="GO:0034063">
    <property type="term" value="P:stress granule assembly"/>
    <property type="evidence" value="ECO:0007669"/>
    <property type="project" value="TreeGrafter"/>
</dbReference>
<dbReference type="PANTHER" id="PTHR12854:SF7">
    <property type="entry name" value="ATAXIN-2 HOMOLOG"/>
    <property type="match status" value="1"/>
</dbReference>
<evidence type="ECO:0000313" key="3">
    <source>
        <dbReference type="EMBL" id="CAD9246733.1"/>
    </source>
</evidence>
<feature type="region of interest" description="Disordered" evidence="1">
    <location>
        <begin position="351"/>
        <end position="377"/>
    </location>
</feature>
<feature type="region of interest" description="Disordered" evidence="1">
    <location>
        <begin position="261"/>
        <end position="307"/>
    </location>
</feature>
<feature type="compositionally biased region" description="Basic residues" evidence="1">
    <location>
        <begin position="701"/>
        <end position="710"/>
    </location>
</feature>
<feature type="region of interest" description="Disordered" evidence="1">
    <location>
        <begin position="1"/>
        <end position="27"/>
    </location>
</feature>
<dbReference type="InterPro" id="IPR009604">
    <property type="entry name" value="LsmAD_domain"/>
</dbReference>
<dbReference type="SMART" id="SM01272">
    <property type="entry name" value="LsmAD"/>
    <property type="match status" value="1"/>
</dbReference>
<dbReference type="InterPro" id="IPR045117">
    <property type="entry name" value="ATXN2-like"/>
</dbReference>
<feature type="region of interest" description="Disordered" evidence="1">
    <location>
        <begin position="699"/>
        <end position="765"/>
    </location>
</feature>
<dbReference type="AlphaFoldDB" id="A0A7S1TU51"/>
<evidence type="ECO:0000259" key="2">
    <source>
        <dbReference type="SMART" id="SM01272"/>
    </source>
</evidence>
<dbReference type="Pfam" id="PF14438">
    <property type="entry name" value="SM-ATX"/>
    <property type="match status" value="1"/>
</dbReference>
<feature type="domain" description="LsmAD" evidence="2">
    <location>
        <begin position="193"/>
        <end position="262"/>
    </location>
</feature>
<reference evidence="3" key="1">
    <citation type="submission" date="2021-01" db="EMBL/GenBank/DDBJ databases">
        <authorList>
            <person name="Corre E."/>
            <person name="Pelletier E."/>
            <person name="Niang G."/>
            <person name="Scheremetjew M."/>
            <person name="Finn R."/>
            <person name="Kale V."/>
            <person name="Holt S."/>
            <person name="Cochrane G."/>
            <person name="Meng A."/>
            <person name="Brown T."/>
            <person name="Cohen L."/>
        </authorList>
    </citation>
    <scope>NUCLEOTIDE SEQUENCE</scope>
    <source>
        <strain evidence="3">CCMP2877</strain>
    </source>
</reference>
<feature type="compositionally biased region" description="Low complexity" evidence="1">
    <location>
        <begin position="740"/>
        <end position="765"/>
    </location>
</feature>
<organism evidence="3">
    <name type="scientific">Phaeomonas parva</name>
    <dbReference type="NCBI Taxonomy" id="124430"/>
    <lineage>
        <taxon>Eukaryota</taxon>
        <taxon>Sar</taxon>
        <taxon>Stramenopiles</taxon>
        <taxon>Ochrophyta</taxon>
        <taxon>Pinguiophyceae</taxon>
        <taxon>Pinguiochrysidales</taxon>
        <taxon>Pinguiochrysidaceae</taxon>
        <taxon>Phaeomonas</taxon>
    </lineage>
</organism>
<dbReference type="EMBL" id="HBGJ01008081">
    <property type="protein sequence ID" value="CAD9246733.1"/>
    <property type="molecule type" value="Transcribed_RNA"/>
</dbReference>
<proteinExistence type="predicted"/>
<dbReference type="Pfam" id="PF06741">
    <property type="entry name" value="LsmAD"/>
    <property type="match status" value="1"/>
</dbReference>
<gene>
    <name evidence="3" type="ORF">PPAR1163_LOCUS5085</name>
</gene>
<sequence length="765" mass="76302">MAGKAPATSAWARGPPKISAGNGGAAAAAAPKPKAADAAAPSQRTAILLRDRFIHTLTKLVGKSVTARMSDGTQYEGVFHSAAPSATADDHKVAIRAARLVAGTAKDGFVPGSTALLQWRNVVHIACLSVDLRRDAPSAGSFSTDTDISGGANATGERRLQAVDASWVTGEVDGNMAGRAGKWDQFEANERLYGVKNTFDENLYTTRLDKGKFTETQMREAERLAREIEGKKSSNVHMAEERGHKIDDTVTEEERFSGVIRNGASQGAWRNGAPASLKAKPGAKPEVGAPPGLAKAKAPAPQATLAPAKAPAAPAAAAKPAAKAPAPAAAKAKPAAAAAAKPGKGAAKAAPAAAAPAAKPAEDAKAGEDAGKAKKSTKLSATAKEWTPSFGAPAPAPAAVPVVMPNPAMAVAAMRPQMAAGYPAAGGMMPRPAGMPAGAMQMPVMNMQVGGQAQNVYMPYAAMVPDQQAMMALASQMQNLNVAGNAGAAANAQAAAVAASGAKDATKSAADDADTKAAPAETAEQLKTATPAAAAAAAAAPASATPGAAAASPAAAPAAATAANPNMSASAAQLYAHSGMRAQAGVAPQMANAQGMPGGPMIMPQMQMHPGQAAAMHMMPGGAQAHLAQRPRVMSVGSPGINPGINPQLLSMGYPAAAMAPHGYGGYDALQMQQLNMAGAAMPMHAMHPGGQQMHYGAGRGRGRMRKGRGGRGGQMRPRMSGGGQPYPGGKPAIVKVGDPAAAAAAAPPAEAPAEAPAAAADGAS</sequence>
<feature type="compositionally biased region" description="Low complexity" evidence="1">
    <location>
        <begin position="289"/>
        <end position="307"/>
    </location>
</feature>
<evidence type="ECO:0000256" key="1">
    <source>
        <dbReference type="SAM" id="MobiDB-lite"/>
    </source>
</evidence>
<feature type="compositionally biased region" description="Low complexity" evidence="1">
    <location>
        <begin position="516"/>
        <end position="526"/>
    </location>
</feature>
<feature type="compositionally biased region" description="Basic and acidic residues" evidence="1">
    <location>
        <begin position="360"/>
        <end position="372"/>
    </location>
</feature>
<dbReference type="GO" id="GO:0010494">
    <property type="term" value="C:cytoplasmic stress granule"/>
    <property type="evidence" value="ECO:0007669"/>
    <property type="project" value="TreeGrafter"/>
</dbReference>
<accession>A0A7S1TU51</accession>
<feature type="region of interest" description="Disordered" evidence="1">
    <location>
        <begin position="507"/>
        <end position="526"/>
    </location>
</feature>
<name>A0A7S1TU51_9STRA</name>
<dbReference type="InterPro" id="IPR025852">
    <property type="entry name" value="SM_dom_ATX"/>
</dbReference>
<dbReference type="PANTHER" id="PTHR12854">
    <property type="entry name" value="ATAXIN 2-RELATED"/>
    <property type="match status" value="1"/>
</dbReference>
<protein>
    <recommendedName>
        <fullName evidence="2">LsmAD domain-containing protein</fullName>
    </recommendedName>
</protein>